<evidence type="ECO:0000256" key="4">
    <source>
        <dbReference type="PROSITE-ProRule" id="PRU00175"/>
    </source>
</evidence>
<protein>
    <recommendedName>
        <fullName evidence="5">RING-type domain-containing protein</fullName>
    </recommendedName>
</protein>
<dbReference type="PROSITE" id="PS50089">
    <property type="entry name" value="ZF_RING_2"/>
    <property type="match status" value="1"/>
</dbReference>
<evidence type="ECO:0000256" key="1">
    <source>
        <dbReference type="ARBA" id="ARBA00022723"/>
    </source>
</evidence>
<proteinExistence type="predicted"/>
<dbReference type="InterPro" id="IPR013083">
    <property type="entry name" value="Znf_RING/FYVE/PHD"/>
</dbReference>
<dbReference type="Pfam" id="PF13445">
    <property type="entry name" value="zf-RING_UBOX"/>
    <property type="match status" value="1"/>
</dbReference>
<organism evidence="6 7">
    <name type="scientific">Hucho hucho</name>
    <name type="common">huchen</name>
    <dbReference type="NCBI Taxonomy" id="62062"/>
    <lineage>
        <taxon>Eukaryota</taxon>
        <taxon>Metazoa</taxon>
        <taxon>Chordata</taxon>
        <taxon>Craniata</taxon>
        <taxon>Vertebrata</taxon>
        <taxon>Euteleostomi</taxon>
        <taxon>Actinopterygii</taxon>
        <taxon>Neopterygii</taxon>
        <taxon>Teleostei</taxon>
        <taxon>Protacanthopterygii</taxon>
        <taxon>Salmoniformes</taxon>
        <taxon>Salmonidae</taxon>
        <taxon>Salmoninae</taxon>
        <taxon>Hucho</taxon>
    </lineage>
</organism>
<evidence type="ECO:0000256" key="3">
    <source>
        <dbReference type="ARBA" id="ARBA00022833"/>
    </source>
</evidence>
<reference evidence="6" key="3">
    <citation type="submission" date="2025-09" db="UniProtKB">
        <authorList>
            <consortium name="Ensembl"/>
        </authorList>
    </citation>
    <scope>IDENTIFICATION</scope>
</reference>
<dbReference type="SMART" id="SM00184">
    <property type="entry name" value="RING"/>
    <property type="match status" value="1"/>
</dbReference>
<dbReference type="GeneTree" id="ENSGT01120000277455"/>
<dbReference type="Ensembl" id="ENSHHUT00000044060.1">
    <property type="protein sequence ID" value="ENSHHUP00000042450.1"/>
    <property type="gene ID" value="ENSHHUG00000026142.1"/>
</dbReference>
<dbReference type="AlphaFoldDB" id="A0A4W5MYM7"/>
<dbReference type="Proteomes" id="UP000314982">
    <property type="component" value="Unassembled WGS sequence"/>
</dbReference>
<dbReference type="STRING" id="62062.ENSHHUP00000042450"/>
<dbReference type="Gene3D" id="3.30.40.10">
    <property type="entry name" value="Zinc/RING finger domain, C3HC4 (zinc finger)"/>
    <property type="match status" value="1"/>
</dbReference>
<keyword evidence="3" id="KW-0862">Zinc</keyword>
<dbReference type="PANTHER" id="PTHR25465">
    <property type="entry name" value="B-BOX DOMAIN CONTAINING"/>
    <property type="match status" value="1"/>
</dbReference>
<keyword evidence="2 4" id="KW-0863">Zinc-finger</keyword>
<dbReference type="PANTHER" id="PTHR25465:SF41">
    <property type="entry name" value="E3 UBIQUITIN-PROTEIN LIGASE RNF135"/>
    <property type="match status" value="1"/>
</dbReference>
<dbReference type="InterPro" id="IPR027370">
    <property type="entry name" value="Znf-RING_euk"/>
</dbReference>
<dbReference type="InterPro" id="IPR051051">
    <property type="entry name" value="E3_ubiq-ligase_TRIM/RNF"/>
</dbReference>
<evidence type="ECO:0000259" key="5">
    <source>
        <dbReference type="PROSITE" id="PS50089"/>
    </source>
</evidence>
<dbReference type="InterPro" id="IPR001841">
    <property type="entry name" value="Znf_RING"/>
</dbReference>
<keyword evidence="1" id="KW-0479">Metal-binding</keyword>
<dbReference type="GO" id="GO:0008270">
    <property type="term" value="F:zinc ion binding"/>
    <property type="evidence" value="ECO:0007669"/>
    <property type="project" value="UniProtKB-KW"/>
</dbReference>
<accession>A0A4W5MYM7</accession>
<feature type="domain" description="RING-type" evidence="5">
    <location>
        <begin position="15"/>
        <end position="54"/>
    </location>
</feature>
<evidence type="ECO:0000313" key="7">
    <source>
        <dbReference type="Proteomes" id="UP000314982"/>
    </source>
</evidence>
<keyword evidence="7" id="KW-1185">Reference proteome</keyword>
<evidence type="ECO:0000256" key="2">
    <source>
        <dbReference type="ARBA" id="ARBA00022771"/>
    </source>
</evidence>
<name>A0A4W5MYM7_9TELE</name>
<sequence length="153" mass="17895">LPLRAFPTVLDHLCCSICTDIYTEPVSLSCQHTFSKRCLQRSLKAGHIRCPECRVQLKETTFQINRLIKNMADQLKLEEKEVSNMKMQQGRGGREAQQTVWRANFQISTLIGNMEDQLKLDDRNGQRESDQRRTWGREEDWLVKEASRLPNFQ</sequence>
<reference evidence="6" key="2">
    <citation type="submission" date="2025-08" db="UniProtKB">
        <authorList>
            <consortium name="Ensembl"/>
        </authorList>
    </citation>
    <scope>IDENTIFICATION</scope>
</reference>
<reference evidence="7" key="1">
    <citation type="submission" date="2018-06" db="EMBL/GenBank/DDBJ databases">
        <title>Genome assembly of Danube salmon.</title>
        <authorList>
            <person name="Macqueen D.J."/>
            <person name="Gundappa M.K."/>
        </authorList>
    </citation>
    <scope>NUCLEOTIDE SEQUENCE [LARGE SCALE GENOMIC DNA]</scope>
</reference>
<dbReference type="SUPFAM" id="SSF57850">
    <property type="entry name" value="RING/U-box"/>
    <property type="match status" value="1"/>
</dbReference>
<evidence type="ECO:0000313" key="6">
    <source>
        <dbReference type="Ensembl" id="ENSHHUP00000042450.1"/>
    </source>
</evidence>